<comment type="subcellular location">
    <subcellularLocation>
        <location evidence="1">Nucleus</location>
        <location evidence="1">Nucleolus</location>
    </subcellularLocation>
</comment>
<dbReference type="InterPro" id="IPR015943">
    <property type="entry name" value="WD40/YVTN_repeat-like_dom_sf"/>
</dbReference>
<dbReference type="PANTHER" id="PTHR18359">
    <property type="entry name" value="WD-REPEAT PROTEIN-RELATED"/>
    <property type="match status" value="1"/>
</dbReference>
<dbReference type="SUPFAM" id="SSF50978">
    <property type="entry name" value="WD40 repeat-like"/>
    <property type="match status" value="1"/>
</dbReference>
<dbReference type="Pfam" id="PF00400">
    <property type="entry name" value="WD40"/>
    <property type="match status" value="2"/>
</dbReference>
<feature type="region of interest" description="Disordered" evidence="8">
    <location>
        <begin position="62"/>
        <end position="99"/>
    </location>
</feature>
<dbReference type="InterPro" id="IPR001680">
    <property type="entry name" value="WD40_rpt"/>
</dbReference>
<comment type="similarity">
    <text evidence="6">Belongs to the WD repeat UTP18 family.</text>
</comment>
<name>A0ABR1FCW0_9ASCO</name>
<dbReference type="Proteomes" id="UP001498771">
    <property type="component" value="Unassembled WGS sequence"/>
</dbReference>
<dbReference type="EMBL" id="JBBJBU010000002">
    <property type="protein sequence ID" value="KAK7206898.1"/>
    <property type="molecule type" value="Genomic_DNA"/>
</dbReference>
<evidence type="ECO:0000313" key="10">
    <source>
        <dbReference type="Proteomes" id="UP001498771"/>
    </source>
</evidence>
<feature type="repeat" description="WD" evidence="7">
    <location>
        <begin position="319"/>
        <end position="360"/>
    </location>
</feature>
<dbReference type="PROSITE" id="PS50082">
    <property type="entry name" value="WD_REPEATS_2"/>
    <property type="match status" value="1"/>
</dbReference>
<feature type="compositionally biased region" description="Polar residues" evidence="8">
    <location>
        <begin position="1"/>
        <end position="19"/>
    </location>
</feature>
<evidence type="ECO:0000256" key="3">
    <source>
        <dbReference type="ARBA" id="ARBA00022574"/>
    </source>
</evidence>
<feature type="region of interest" description="Disordered" evidence="8">
    <location>
        <begin position="203"/>
        <end position="234"/>
    </location>
</feature>
<sequence length="580" mass="63387">MATQLSRSAPSRVSGSALSRSPPKKQRHLFGDRPREDKKDEIELALEHAVFGDLAGFEDGLKDASVPEFGSDDGDDDADAESDDFEDESDQTKAGDSVTTFANVNNDDLFVVDGLSDPTIDAIVSQDVTITTTAIGKQKKDRGPPPAWVDSDDERLSISLASSDRLRKLRATEDDDVVDGLEYSSRLRSQFQRLYPTPEWATPAVKRKSRDVDSDEDATSSGDDVEAEDDKERALSADPLRKILQSTARYTDNAKTKLLAPGLLDIARLRDANQQAPSQAAIQTLSFHPSIPLLLSAGYDRTLRIYNVDGKVNPLATSLHIRASPVQTAEFHPDGRRVFAGGRRRYFYVWDLESGNIDKISRMYGHEQSQRSMERFKLSPCGRFIGLVGSGGWVNLLDANNGQWISGAKIEGGAVADFVWSSDGGRITIANSVGEIWEWSTSERRFISRWADFGGVGITTLAATDKWLALGSQSGIVNVYDTAKKEDDQPKLAFSLDQLVTSISGLSFSHDGQMLGMASRAKKDAFRFAHLPSGTVFKNWPTSGTPLGKVTATAFSAGSEMFASGNEAGKIRLFKLNHYA</sequence>
<reference evidence="9 10" key="1">
    <citation type="submission" date="2024-03" db="EMBL/GenBank/DDBJ databases">
        <title>Genome-scale model development and genomic sequencing of the oleaginous clade Lipomyces.</title>
        <authorList>
            <consortium name="Lawrence Berkeley National Laboratory"/>
            <person name="Czajka J.J."/>
            <person name="Han Y."/>
            <person name="Kim J."/>
            <person name="Mondo S.J."/>
            <person name="Hofstad B.A."/>
            <person name="Robles A."/>
            <person name="Haridas S."/>
            <person name="Riley R."/>
            <person name="LaButti K."/>
            <person name="Pangilinan J."/>
            <person name="Andreopoulos W."/>
            <person name="Lipzen A."/>
            <person name="Yan J."/>
            <person name="Wang M."/>
            <person name="Ng V."/>
            <person name="Grigoriev I.V."/>
            <person name="Spatafora J.W."/>
            <person name="Magnuson J.K."/>
            <person name="Baker S.E."/>
            <person name="Pomraning K.R."/>
        </authorList>
    </citation>
    <scope>NUCLEOTIDE SEQUENCE [LARGE SCALE GENOMIC DNA]</scope>
    <source>
        <strain evidence="9 10">Phaff 52-87</strain>
    </source>
</reference>
<evidence type="ECO:0000256" key="1">
    <source>
        <dbReference type="ARBA" id="ARBA00004604"/>
    </source>
</evidence>
<feature type="region of interest" description="Disordered" evidence="8">
    <location>
        <begin position="1"/>
        <end position="37"/>
    </location>
</feature>
<evidence type="ECO:0000256" key="6">
    <source>
        <dbReference type="ARBA" id="ARBA00025767"/>
    </source>
</evidence>
<evidence type="ECO:0000313" key="9">
    <source>
        <dbReference type="EMBL" id="KAK7206898.1"/>
    </source>
</evidence>
<protein>
    <submittedName>
        <fullName evidence="9">WD40-repeat-containing domain protein</fullName>
    </submittedName>
</protein>
<feature type="region of interest" description="Disordered" evidence="8">
    <location>
        <begin position="132"/>
        <end position="152"/>
    </location>
</feature>
<dbReference type="InterPro" id="IPR036322">
    <property type="entry name" value="WD40_repeat_dom_sf"/>
</dbReference>
<proteinExistence type="inferred from homology"/>
<dbReference type="PANTHER" id="PTHR18359:SF0">
    <property type="entry name" value="U3 SMALL NUCLEOLAR RNA-ASSOCIATED PROTEIN 18 HOMOLOG"/>
    <property type="match status" value="1"/>
</dbReference>
<keyword evidence="10" id="KW-1185">Reference proteome</keyword>
<dbReference type="SMART" id="SM00320">
    <property type="entry name" value="WD40"/>
    <property type="match status" value="4"/>
</dbReference>
<evidence type="ECO:0000256" key="5">
    <source>
        <dbReference type="ARBA" id="ARBA00023242"/>
    </source>
</evidence>
<keyword evidence="2" id="KW-0698">rRNA processing</keyword>
<gene>
    <name evidence="9" type="ORF">BZA70DRAFT_266296</name>
</gene>
<keyword evidence="5" id="KW-0539">Nucleus</keyword>
<comment type="caution">
    <text evidence="9">The sequence shown here is derived from an EMBL/GenBank/DDBJ whole genome shotgun (WGS) entry which is preliminary data.</text>
</comment>
<evidence type="ECO:0000256" key="2">
    <source>
        <dbReference type="ARBA" id="ARBA00022552"/>
    </source>
</evidence>
<accession>A0ABR1FCW0</accession>
<feature type="compositionally biased region" description="Acidic residues" evidence="8">
    <location>
        <begin position="70"/>
        <end position="89"/>
    </location>
</feature>
<dbReference type="Gene3D" id="2.130.10.10">
    <property type="entry name" value="YVTN repeat-like/Quinoprotein amine dehydrogenase"/>
    <property type="match status" value="1"/>
</dbReference>
<evidence type="ECO:0000256" key="7">
    <source>
        <dbReference type="PROSITE-ProRule" id="PRU00221"/>
    </source>
</evidence>
<keyword evidence="3 7" id="KW-0853">WD repeat</keyword>
<dbReference type="RefSeq" id="XP_064769931.1">
    <property type="nucleotide sequence ID" value="XM_064911017.1"/>
</dbReference>
<evidence type="ECO:0000256" key="4">
    <source>
        <dbReference type="ARBA" id="ARBA00022737"/>
    </source>
</evidence>
<organism evidence="9 10">
    <name type="scientific">Myxozyma melibiosi</name>
    <dbReference type="NCBI Taxonomy" id="54550"/>
    <lineage>
        <taxon>Eukaryota</taxon>
        <taxon>Fungi</taxon>
        <taxon>Dikarya</taxon>
        <taxon>Ascomycota</taxon>
        <taxon>Saccharomycotina</taxon>
        <taxon>Lipomycetes</taxon>
        <taxon>Lipomycetales</taxon>
        <taxon>Lipomycetaceae</taxon>
        <taxon>Myxozyma</taxon>
    </lineage>
</organism>
<evidence type="ECO:0000256" key="8">
    <source>
        <dbReference type="SAM" id="MobiDB-lite"/>
    </source>
</evidence>
<dbReference type="InterPro" id="IPR045161">
    <property type="entry name" value="Utp18"/>
</dbReference>
<dbReference type="GeneID" id="90036529"/>
<feature type="compositionally biased region" description="Acidic residues" evidence="8">
    <location>
        <begin position="213"/>
        <end position="229"/>
    </location>
</feature>
<keyword evidence="4" id="KW-0677">Repeat</keyword>